<organism evidence="1 2">
    <name type="scientific">Moraxella catarrhalis</name>
    <name type="common">Branhamella catarrhalis</name>
    <dbReference type="NCBI Taxonomy" id="480"/>
    <lineage>
        <taxon>Bacteria</taxon>
        <taxon>Pseudomonadati</taxon>
        <taxon>Pseudomonadota</taxon>
        <taxon>Gammaproteobacteria</taxon>
        <taxon>Moraxellales</taxon>
        <taxon>Moraxellaceae</taxon>
        <taxon>Moraxella</taxon>
    </lineage>
</organism>
<dbReference type="AlphaFoldDB" id="A0AB36DL22"/>
<name>A0AB36DL22_MORCA</name>
<comment type="caution">
    <text evidence="1">The sequence shown here is derived from an EMBL/GenBank/DDBJ whole genome shotgun (WGS) entry which is preliminary data.</text>
</comment>
<dbReference type="EMBL" id="LXHQ01000049">
    <property type="protein sequence ID" value="OAV22814.1"/>
    <property type="molecule type" value="Genomic_DNA"/>
</dbReference>
<gene>
    <name evidence="1" type="ORF">AO370_1824</name>
</gene>
<protein>
    <submittedName>
        <fullName evidence="1">Gfa-like protein</fullName>
    </submittedName>
</protein>
<evidence type="ECO:0000313" key="1">
    <source>
        <dbReference type="EMBL" id="OAV22814.1"/>
    </source>
</evidence>
<sequence length="39" mass="4457">MDFKLKSQIFIDKKAGYYELANDTPKLTEAEFIAMVTGE</sequence>
<reference evidence="1 2" key="1">
    <citation type="journal article" date="2016" name="Genome Biol. Evol.">
        <title>Comparative Genomic Analyses of the Moraxella catarrhalis Serosensitive and Seroresistant Lineages Demonstrate Their Independent Evolution.</title>
        <authorList>
            <person name="Earl J.P."/>
            <person name="de Vries S.P."/>
            <person name="Ahmed A."/>
            <person name="Powell E."/>
            <person name="Schultz M.P."/>
            <person name="Hermans P.W."/>
            <person name="Hill D.J."/>
            <person name="Zhou Z."/>
            <person name="Constantinidou C.I."/>
            <person name="Hu F.Z."/>
            <person name="Bootsma H.J."/>
            <person name="Ehrlich G.D."/>
        </authorList>
    </citation>
    <scope>NUCLEOTIDE SEQUENCE [LARGE SCALE GENOMIC DNA]</scope>
    <source>
        <strain evidence="1 2">F23</strain>
    </source>
</reference>
<evidence type="ECO:0000313" key="2">
    <source>
        <dbReference type="Proteomes" id="UP000078295"/>
    </source>
</evidence>
<accession>A0AB36DL22</accession>
<proteinExistence type="predicted"/>
<dbReference type="Proteomes" id="UP000078295">
    <property type="component" value="Unassembled WGS sequence"/>
</dbReference>